<proteinExistence type="predicted"/>
<reference evidence="2 3" key="1">
    <citation type="submission" date="2019-09" db="EMBL/GenBank/DDBJ databases">
        <title>The draft genomes of Allium pathogen Pseudomonas sp.</title>
        <authorList>
            <person name="Fujikawa T."/>
            <person name="Sawada H."/>
        </authorList>
    </citation>
    <scope>NUCLEOTIDE SEQUENCE [LARGE SCALE GENOMIC DNA]</scope>
    <source>
        <strain evidence="2 3">MAFF 730085</strain>
    </source>
</reference>
<keyword evidence="1" id="KW-0472">Membrane</keyword>
<name>A0A5N7JSW4_9PSED</name>
<gene>
    <name evidence="2" type="ORF">F0170_11100</name>
</gene>
<dbReference type="RefSeq" id="WP_152749357.1">
    <property type="nucleotide sequence ID" value="NZ_VUBA01000059.1"/>
</dbReference>
<dbReference type="AlphaFoldDB" id="A0A5N7JSW4"/>
<sequence length="141" mass="15207">MPLAILLVLILIAVILAPWLLGVIAVLVAAYGAVLISALVIGVLLVPLSLGAVWIFRRNSRLQTPERKMAARAAEFNRKYLQEADTARRKHAASNSKREPLADIPEVLDVPASGVTCSRCSKIYSLPAMVCPYCGKSSPNI</sequence>
<protein>
    <submittedName>
        <fullName evidence="2">Uncharacterized protein</fullName>
    </submittedName>
</protein>
<accession>A0A5N7JSW4</accession>
<dbReference type="EMBL" id="VUBA01000059">
    <property type="protein sequence ID" value="MPQ84484.1"/>
    <property type="molecule type" value="Genomic_DNA"/>
</dbReference>
<evidence type="ECO:0000313" key="3">
    <source>
        <dbReference type="Proteomes" id="UP000325438"/>
    </source>
</evidence>
<keyword evidence="1" id="KW-1133">Transmembrane helix</keyword>
<evidence type="ECO:0000256" key="1">
    <source>
        <dbReference type="SAM" id="Phobius"/>
    </source>
</evidence>
<keyword evidence="1" id="KW-0812">Transmembrane</keyword>
<feature type="transmembrane region" description="Helical" evidence="1">
    <location>
        <begin position="35"/>
        <end position="56"/>
    </location>
</feature>
<evidence type="ECO:0000313" key="2">
    <source>
        <dbReference type="EMBL" id="MPQ84484.1"/>
    </source>
</evidence>
<comment type="caution">
    <text evidence="2">The sequence shown here is derived from an EMBL/GenBank/DDBJ whole genome shotgun (WGS) entry which is preliminary data.</text>
</comment>
<dbReference type="Proteomes" id="UP000325438">
    <property type="component" value="Unassembled WGS sequence"/>
</dbReference>
<organism evidence="2 3">
    <name type="scientific">Pseudomonas kitaguniensis</name>
    <dbReference type="NCBI Taxonomy" id="2607908"/>
    <lineage>
        <taxon>Bacteria</taxon>
        <taxon>Pseudomonadati</taxon>
        <taxon>Pseudomonadota</taxon>
        <taxon>Gammaproteobacteria</taxon>
        <taxon>Pseudomonadales</taxon>
        <taxon>Pseudomonadaceae</taxon>
        <taxon>Pseudomonas</taxon>
    </lineage>
</organism>